<dbReference type="Pfam" id="PF07332">
    <property type="entry name" value="Phage_holin_3_6"/>
    <property type="match status" value="1"/>
</dbReference>
<dbReference type="AlphaFoldDB" id="A0A8J8BEM0"/>
<keyword evidence="2" id="KW-0812">Transmembrane</keyword>
<keyword evidence="4" id="KW-1185">Reference proteome</keyword>
<evidence type="ECO:0000256" key="2">
    <source>
        <dbReference type="SAM" id="Phobius"/>
    </source>
</evidence>
<evidence type="ECO:0000256" key="1">
    <source>
        <dbReference type="SAM" id="MobiDB-lite"/>
    </source>
</evidence>
<feature type="transmembrane region" description="Helical" evidence="2">
    <location>
        <begin position="37"/>
        <end position="62"/>
    </location>
</feature>
<gene>
    <name evidence="3" type="ORF">KGA66_21770</name>
</gene>
<proteinExistence type="predicted"/>
<dbReference type="InterPro" id="IPR009937">
    <property type="entry name" value="Phage_holin_3_6"/>
</dbReference>
<evidence type="ECO:0000313" key="4">
    <source>
        <dbReference type="Proteomes" id="UP000677913"/>
    </source>
</evidence>
<keyword evidence="2" id="KW-0472">Membrane</keyword>
<protein>
    <submittedName>
        <fullName evidence="3">Phage holin family protein</fullName>
    </submittedName>
</protein>
<dbReference type="Proteomes" id="UP000677913">
    <property type="component" value="Unassembled WGS sequence"/>
</dbReference>
<feature type="region of interest" description="Disordered" evidence="1">
    <location>
        <begin position="113"/>
        <end position="141"/>
    </location>
</feature>
<dbReference type="RefSeq" id="WP_211470048.1">
    <property type="nucleotide sequence ID" value="NZ_JAGSXH010000096.1"/>
</dbReference>
<reference evidence="3" key="1">
    <citation type="submission" date="2021-04" db="EMBL/GenBank/DDBJ databases">
        <title>Genome based classification of Actinospica acidithermotolerans sp. nov., an actinobacterium isolated from an Indonesian hot spring.</title>
        <authorList>
            <person name="Kusuma A.B."/>
            <person name="Putra K.E."/>
            <person name="Nafisah S."/>
            <person name="Loh J."/>
            <person name="Nouioui I."/>
            <person name="Goodfellow M."/>
        </authorList>
    </citation>
    <scope>NUCLEOTIDE SEQUENCE</scope>
    <source>
        <strain evidence="3">DSM 45618</strain>
    </source>
</reference>
<comment type="caution">
    <text evidence="3">The sequence shown here is derived from an EMBL/GenBank/DDBJ whole genome shotgun (WGS) entry which is preliminary data.</text>
</comment>
<feature type="transmembrane region" description="Helical" evidence="2">
    <location>
        <begin position="74"/>
        <end position="93"/>
    </location>
</feature>
<organism evidence="3 4">
    <name type="scientific">Actinocrinis puniceicyclus</name>
    <dbReference type="NCBI Taxonomy" id="977794"/>
    <lineage>
        <taxon>Bacteria</taxon>
        <taxon>Bacillati</taxon>
        <taxon>Actinomycetota</taxon>
        <taxon>Actinomycetes</taxon>
        <taxon>Catenulisporales</taxon>
        <taxon>Actinospicaceae</taxon>
        <taxon>Actinocrinis</taxon>
    </lineage>
</organism>
<accession>A0A8J8BEM0</accession>
<name>A0A8J8BEM0_9ACTN</name>
<evidence type="ECO:0000313" key="3">
    <source>
        <dbReference type="EMBL" id="MBS2965695.1"/>
    </source>
</evidence>
<keyword evidence="2" id="KW-1133">Transmembrane helix</keyword>
<dbReference type="EMBL" id="JAGSXH010000096">
    <property type="protein sequence ID" value="MBS2965695.1"/>
    <property type="molecule type" value="Genomic_DNA"/>
</dbReference>
<sequence length="141" mass="13904">MSGTEAAATRLTRDTTALVREQVEQLTRELAGTVRDAGAGAVLLAGAGACGLLAVAAAHQTAMRALESMMPRPLAAVTLTVAYGAGAAAMSAAGMKKIKDAADASAEALAENRQDTVASDAPLASDAPFVSGAKVPPGAPS</sequence>